<dbReference type="EMBL" id="JAGMUV010000015">
    <property type="protein sequence ID" value="KAH7133920.1"/>
    <property type="molecule type" value="Genomic_DNA"/>
</dbReference>
<protein>
    <submittedName>
        <fullName evidence="2">GNAT domain-containing protein</fullName>
    </submittedName>
</protein>
<reference evidence="2" key="1">
    <citation type="journal article" date="2021" name="Nat. Commun.">
        <title>Genetic determinants of endophytism in the Arabidopsis root mycobiome.</title>
        <authorList>
            <person name="Mesny F."/>
            <person name="Miyauchi S."/>
            <person name="Thiergart T."/>
            <person name="Pickel B."/>
            <person name="Atanasova L."/>
            <person name="Karlsson M."/>
            <person name="Huettel B."/>
            <person name="Barry K.W."/>
            <person name="Haridas S."/>
            <person name="Chen C."/>
            <person name="Bauer D."/>
            <person name="Andreopoulos W."/>
            <person name="Pangilinan J."/>
            <person name="LaButti K."/>
            <person name="Riley R."/>
            <person name="Lipzen A."/>
            <person name="Clum A."/>
            <person name="Drula E."/>
            <person name="Henrissat B."/>
            <person name="Kohler A."/>
            <person name="Grigoriev I.V."/>
            <person name="Martin F.M."/>
            <person name="Hacquard S."/>
        </authorList>
    </citation>
    <scope>NUCLEOTIDE SEQUENCE</scope>
    <source>
        <strain evidence="2">MPI-CAGE-AT-0147</strain>
    </source>
</reference>
<gene>
    <name evidence="2" type="ORF">EDB81DRAFT_805303</name>
</gene>
<dbReference type="PANTHER" id="PTHR43792">
    <property type="entry name" value="GNAT FAMILY, PUTATIVE (AFU_ORTHOLOGUE AFUA_3G00765)-RELATED-RELATED"/>
    <property type="match status" value="1"/>
</dbReference>
<evidence type="ECO:0000313" key="2">
    <source>
        <dbReference type="EMBL" id="KAH7133920.1"/>
    </source>
</evidence>
<dbReference type="InterPro" id="IPR000182">
    <property type="entry name" value="GNAT_dom"/>
</dbReference>
<dbReference type="Gene3D" id="3.40.630.30">
    <property type="match status" value="1"/>
</dbReference>
<name>A0A9P9E8Q5_9HYPO</name>
<organism evidence="2 3">
    <name type="scientific">Dactylonectria macrodidyma</name>
    <dbReference type="NCBI Taxonomy" id="307937"/>
    <lineage>
        <taxon>Eukaryota</taxon>
        <taxon>Fungi</taxon>
        <taxon>Dikarya</taxon>
        <taxon>Ascomycota</taxon>
        <taxon>Pezizomycotina</taxon>
        <taxon>Sordariomycetes</taxon>
        <taxon>Hypocreomycetidae</taxon>
        <taxon>Hypocreales</taxon>
        <taxon>Nectriaceae</taxon>
        <taxon>Dactylonectria</taxon>
    </lineage>
</organism>
<dbReference type="PROSITE" id="PS51186">
    <property type="entry name" value="GNAT"/>
    <property type="match status" value="1"/>
</dbReference>
<evidence type="ECO:0000259" key="1">
    <source>
        <dbReference type="PROSITE" id="PS51186"/>
    </source>
</evidence>
<proteinExistence type="predicted"/>
<comment type="caution">
    <text evidence="2">The sequence shown here is derived from an EMBL/GenBank/DDBJ whole genome shotgun (WGS) entry which is preliminary data.</text>
</comment>
<dbReference type="SUPFAM" id="SSF55729">
    <property type="entry name" value="Acyl-CoA N-acyltransferases (Nat)"/>
    <property type="match status" value="1"/>
</dbReference>
<dbReference type="PANTHER" id="PTHR43792:SF1">
    <property type="entry name" value="N-ACETYLTRANSFERASE DOMAIN-CONTAINING PROTEIN"/>
    <property type="match status" value="1"/>
</dbReference>
<dbReference type="InterPro" id="IPR051531">
    <property type="entry name" value="N-acetyltransferase"/>
</dbReference>
<sequence>MAQHQPTKPGFVRVKTTLTKEPYPPLEDRPVLRTERLILKPYYEGAAKDLFPMRLQPEVMMWTSQGVPDNNLEETKQWVSQRLPPHHQKDYSFVISLISTDEVIGTGGTYRRACELGWPEIGYAFRKEAWGKGFATEFLRAFLQVWWKLPRIESWVEVDQVTLTSEELASNADMLVQERCGAVTIRDNLGSKRVLEKTGFKNVIEWKSKTKEWILCGWVLAEELQVLPNE</sequence>
<dbReference type="Pfam" id="PF13302">
    <property type="entry name" value="Acetyltransf_3"/>
    <property type="match status" value="1"/>
</dbReference>
<dbReference type="InterPro" id="IPR016181">
    <property type="entry name" value="Acyl_CoA_acyltransferase"/>
</dbReference>
<dbReference type="GO" id="GO:0016747">
    <property type="term" value="F:acyltransferase activity, transferring groups other than amino-acyl groups"/>
    <property type="evidence" value="ECO:0007669"/>
    <property type="project" value="InterPro"/>
</dbReference>
<keyword evidence="3" id="KW-1185">Reference proteome</keyword>
<dbReference type="Proteomes" id="UP000738349">
    <property type="component" value="Unassembled WGS sequence"/>
</dbReference>
<accession>A0A9P9E8Q5</accession>
<evidence type="ECO:0000313" key="3">
    <source>
        <dbReference type="Proteomes" id="UP000738349"/>
    </source>
</evidence>
<feature type="domain" description="N-acetyltransferase" evidence="1">
    <location>
        <begin position="37"/>
        <end position="225"/>
    </location>
</feature>
<dbReference type="OrthoDB" id="4072826at2759"/>
<dbReference type="AlphaFoldDB" id="A0A9P9E8Q5"/>